<evidence type="ECO:0000256" key="1">
    <source>
        <dbReference type="SAM" id="MobiDB-lite"/>
    </source>
</evidence>
<name>A0A4U6SB58_BRAEL</name>
<dbReference type="InterPro" id="IPR041033">
    <property type="entry name" value="SpaA_PFL_dom_1"/>
</dbReference>
<dbReference type="RefSeq" id="WP_137476227.1">
    <property type="nucleotide sequence ID" value="NZ_SZZP01000001.1"/>
</dbReference>
<dbReference type="Proteomes" id="UP000305095">
    <property type="component" value="Unassembled WGS sequence"/>
</dbReference>
<keyword evidence="3" id="KW-0378">Hydrolase</keyword>
<evidence type="ECO:0000313" key="3">
    <source>
        <dbReference type="EMBL" id="TKV83632.1"/>
    </source>
</evidence>
<dbReference type="InterPro" id="IPR013783">
    <property type="entry name" value="Ig-like_fold"/>
</dbReference>
<feature type="domain" description="SpaA-like prealbumin fold" evidence="2">
    <location>
        <begin position="399"/>
        <end position="448"/>
    </location>
</feature>
<sequence>MSVYKYDPSTNAFVLVDDSALLGTDLANFSVATDLPDYAPGSTAYFTAKIGIGDTVTFNVSDTLGKDVSGTSQPWTVTDGGAGDLDGIANGVIQTTWAVGQDAAGESFVLSAMDQTAGLLATTTFTDAGNGNTPVVQFATPNANPAALTLTTAGSQGNVGDAIFQEVTGSGTGSGSVTAFVRINGAPNDTDGSSTTEEGFNTDYRTPPKAPLDDIDNLTFTHSLSLSDVPIVTVGGIQYREFRLDLGEAGNGDNAQAYISLDSLQIYVGGASLATVSSVDRPLQQDGTASTGVTGGTLVYDLDAGADRWIALKDLNAGNGQTNYRVLIPDSDFTAAGANATSKVLLYSAFGYQGTVDGISYVQDSTFEEWSVAKINAGTATISGSKLVDADGSLQTTGDQTHLAGWTIYIDGNDNNQLDVGEVSTTTDANGNFSFTGLAAGTYTIREVLLSGWSQLSPLSPDEFTVTVAAGGTQSGINFINFQDFSISGTKYEDLTGNGTSADDTPWSYGPVTIYIDDDNSHGLSAGDRTTTTDANGHWSISGLTLADVGKSIYEVVPGGSEQTGTLVQTIDNPGSGGTDTG</sequence>
<feature type="compositionally biased region" description="Polar residues" evidence="1">
    <location>
        <begin position="190"/>
        <end position="199"/>
    </location>
</feature>
<gene>
    <name evidence="3" type="ORF">FDV58_00005</name>
</gene>
<accession>A0A4U6SB58</accession>
<feature type="non-terminal residue" evidence="3">
    <location>
        <position position="582"/>
    </location>
</feature>
<organism evidence="3 4">
    <name type="scientific">Bradyrhizobium elkanii</name>
    <dbReference type="NCBI Taxonomy" id="29448"/>
    <lineage>
        <taxon>Bacteria</taxon>
        <taxon>Pseudomonadati</taxon>
        <taxon>Pseudomonadota</taxon>
        <taxon>Alphaproteobacteria</taxon>
        <taxon>Hyphomicrobiales</taxon>
        <taxon>Nitrobacteraceae</taxon>
        <taxon>Bradyrhizobium</taxon>
    </lineage>
</organism>
<dbReference type="SUPFAM" id="SSF117074">
    <property type="entry name" value="Hypothetical protein PA1324"/>
    <property type="match status" value="2"/>
</dbReference>
<comment type="caution">
    <text evidence="3">The sequence shown here is derived from an EMBL/GenBank/DDBJ whole genome shotgun (WGS) entry which is preliminary data.</text>
</comment>
<proteinExistence type="predicted"/>
<dbReference type="AlphaFoldDB" id="A0A4U6SB58"/>
<evidence type="ECO:0000313" key="4">
    <source>
        <dbReference type="Proteomes" id="UP000305095"/>
    </source>
</evidence>
<dbReference type="Pfam" id="PF17802">
    <property type="entry name" value="SpaA"/>
    <property type="match status" value="1"/>
</dbReference>
<protein>
    <submittedName>
        <fullName evidence="3">Carboxypeptidase-like regulatory domain-containing protein</fullName>
    </submittedName>
</protein>
<dbReference type="GO" id="GO:0004180">
    <property type="term" value="F:carboxypeptidase activity"/>
    <property type="evidence" value="ECO:0007669"/>
    <property type="project" value="UniProtKB-KW"/>
</dbReference>
<keyword evidence="3" id="KW-0645">Protease</keyword>
<keyword evidence="3" id="KW-0121">Carboxypeptidase</keyword>
<reference evidence="3 4" key="1">
    <citation type="submission" date="2019-05" db="EMBL/GenBank/DDBJ databases">
        <title>Draft Genome of Bradyrhizobium elkanii strain SEMIA 938, Used in Commercial Inoculants for Lupinus spp. in Brazil.</title>
        <authorList>
            <person name="Hungria M."/>
            <person name="Delamuta J.R.M."/>
            <person name="Ribeiro R.A."/>
            <person name="Nogueira M.A."/>
        </authorList>
    </citation>
    <scope>NUCLEOTIDE SEQUENCE [LARGE SCALE GENOMIC DNA]</scope>
    <source>
        <strain evidence="3 4">Semia 938</strain>
    </source>
</reference>
<evidence type="ECO:0000259" key="2">
    <source>
        <dbReference type="Pfam" id="PF17802"/>
    </source>
</evidence>
<dbReference type="EMBL" id="SZZP01000001">
    <property type="protein sequence ID" value="TKV83632.1"/>
    <property type="molecule type" value="Genomic_DNA"/>
</dbReference>
<dbReference type="Gene3D" id="2.60.40.10">
    <property type="entry name" value="Immunoglobulins"/>
    <property type="match status" value="1"/>
</dbReference>
<feature type="region of interest" description="Disordered" evidence="1">
    <location>
        <begin position="185"/>
        <end position="207"/>
    </location>
</feature>